<name>F0J7U8_ACIMA</name>
<dbReference type="GO" id="GO:0043190">
    <property type="term" value="C:ATP-binding cassette (ABC) transporter complex"/>
    <property type="evidence" value="ECO:0007669"/>
    <property type="project" value="InterPro"/>
</dbReference>
<dbReference type="HOGENOM" id="CLU_017028_9_0_5"/>
<comment type="similarity">
    <text evidence="2">Belongs to the bacterial solute-binding protein 5 family.</text>
</comment>
<dbReference type="GO" id="GO:1904680">
    <property type="term" value="F:peptide transmembrane transporter activity"/>
    <property type="evidence" value="ECO:0007669"/>
    <property type="project" value="TreeGrafter"/>
</dbReference>
<protein>
    <submittedName>
        <fullName evidence="4">Putative ABC transporter substrate-binding protein</fullName>
    </submittedName>
</protein>
<dbReference type="GO" id="GO:0015833">
    <property type="term" value="P:peptide transport"/>
    <property type="evidence" value="ECO:0007669"/>
    <property type="project" value="TreeGrafter"/>
</dbReference>
<accession>F0J7U8</accession>
<dbReference type="InterPro" id="IPR030678">
    <property type="entry name" value="Peptide/Ni-bd"/>
</dbReference>
<proteinExistence type="inferred from homology"/>
<dbReference type="InterPro" id="IPR039424">
    <property type="entry name" value="SBP_5"/>
</dbReference>
<keyword evidence="5" id="KW-1185">Reference proteome</keyword>
<dbReference type="CDD" id="cd08506">
    <property type="entry name" value="PBP2_clavulanate_OppA2"/>
    <property type="match status" value="1"/>
</dbReference>
<geneLocation type="plasmid" evidence="4 5">
    <name>pACMV3</name>
</geneLocation>
<evidence type="ECO:0000313" key="5">
    <source>
        <dbReference type="Proteomes" id="UP000007100"/>
    </source>
</evidence>
<dbReference type="KEGG" id="amv:ACMV_P3_00160"/>
<comment type="subcellular location">
    <subcellularLocation>
        <location evidence="1">Periplasm</location>
    </subcellularLocation>
</comment>
<evidence type="ECO:0000256" key="1">
    <source>
        <dbReference type="ARBA" id="ARBA00004418"/>
    </source>
</evidence>
<dbReference type="PIRSF" id="PIRSF002741">
    <property type="entry name" value="MppA"/>
    <property type="match status" value="1"/>
</dbReference>
<sequence length="558" mass="61528">MRKQGSWMRRLAGQVALGACLAATAATVPARAAGGHYGGTLKLVASSAAGTLDPQVNYTLRYWQIFPMLYDGLVSFERAGGTAAFHIVPDLATAMPKISDGGKTYVFTLRKGVKFSNGAPVTLTDVRASFIRLFKVLNPNAGTWYDVIVGGRHCASAPTTCTLPGVVIDQAKDTVTFHLRHPDAEFLDQLAVPFGAILPASTPDKDMGTIPIPGTGAYMISKYDPSSKLVMVRNPYFHQWSRLAQPKGYPDRIVYRFGLTPNAQVTAVANDQYDWMYNPIPLDRLGEVATKYKSRLYLHSLLALWYATMNTRMKPFDNKDARLAVNYAIDRADLVKLFGGPAVATATCEILPPGMPGYKPFCPFTEHPGTTWTAPDMKKAMAYMKKSGMAGQKVTIITQNSDPSRAIGIYLQSVLDRLGFKAKVKGISSNIQFTYIQNSNNHVQMAVTTWYQDYPAPSDFLNVLLSCKSFHPGSDNSINISEFCDKSIDTEMAVAETMSIAHPKKADVMWTKIDREMTDQAPVAPLFTPKHVDFVSSRLHHFVFSGQTYFIPDLAWIK</sequence>
<evidence type="ECO:0000256" key="3">
    <source>
        <dbReference type="ARBA" id="ARBA00022729"/>
    </source>
</evidence>
<dbReference type="AlphaFoldDB" id="F0J7U8"/>
<evidence type="ECO:0000256" key="2">
    <source>
        <dbReference type="ARBA" id="ARBA00005695"/>
    </source>
</evidence>
<organism evidence="4 5">
    <name type="scientific">Acidiphilium multivorum (strain DSM 11245 / JCM 8867 / NBRC 100883 / AIU 301)</name>
    <dbReference type="NCBI Taxonomy" id="926570"/>
    <lineage>
        <taxon>Bacteria</taxon>
        <taxon>Pseudomonadati</taxon>
        <taxon>Pseudomonadota</taxon>
        <taxon>Alphaproteobacteria</taxon>
        <taxon>Acetobacterales</taxon>
        <taxon>Acidocellaceae</taxon>
        <taxon>Acidiphilium</taxon>
    </lineage>
</organism>
<dbReference type="Proteomes" id="UP000007100">
    <property type="component" value="Plasmid pACMV3"/>
</dbReference>
<dbReference type="PROSITE" id="PS01040">
    <property type="entry name" value="SBP_BACTERIAL_5"/>
    <property type="match status" value="1"/>
</dbReference>
<dbReference type="GO" id="GO:0030288">
    <property type="term" value="C:outer membrane-bounded periplasmic space"/>
    <property type="evidence" value="ECO:0007669"/>
    <property type="project" value="UniProtKB-ARBA"/>
</dbReference>
<keyword evidence="3" id="KW-0732">Signal</keyword>
<dbReference type="SUPFAM" id="SSF53850">
    <property type="entry name" value="Periplasmic binding protein-like II"/>
    <property type="match status" value="1"/>
</dbReference>
<dbReference type="PANTHER" id="PTHR30290:SF83">
    <property type="entry name" value="ABC TRANSPORTER SUBSTRATE-BINDING PROTEIN"/>
    <property type="match status" value="1"/>
</dbReference>
<dbReference type="PANTHER" id="PTHR30290">
    <property type="entry name" value="PERIPLASMIC BINDING COMPONENT OF ABC TRANSPORTER"/>
    <property type="match status" value="1"/>
</dbReference>
<reference evidence="4 5" key="1">
    <citation type="submission" date="2010-12" db="EMBL/GenBank/DDBJ databases">
        <title>Whole genome sequence of Acidiphilium multivorum AIU301.</title>
        <authorList>
            <person name="Narita-Yamada S."/>
            <person name="Nakamura S."/>
            <person name="Ito N."/>
            <person name="Takarada H."/>
            <person name="Katano Y."/>
            <person name="Nakazawa H."/>
            <person name="Hosoyama A."/>
            <person name="Yamada R."/>
            <person name="Fujita N."/>
        </authorList>
    </citation>
    <scope>NUCLEOTIDE SEQUENCE [LARGE SCALE GENOMIC DNA]</scope>
    <source>
        <strain evidence="5">DSM 11245 / JCM 8867 / AIU301</strain>
        <plasmid evidence="4 5">pACMV3</plasmid>
    </source>
</reference>
<gene>
    <name evidence="4" type="ordered locus">ACMV_P3_00160</name>
</gene>
<keyword evidence="4" id="KW-0614">Plasmid</keyword>
<dbReference type="InterPro" id="IPR023765">
    <property type="entry name" value="SBP_5_CS"/>
</dbReference>
<dbReference type="Gene3D" id="3.40.190.10">
    <property type="entry name" value="Periplasmic binding protein-like II"/>
    <property type="match status" value="1"/>
</dbReference>
<evidence type="ECO:0000313" key="4">
    <source>
        <dbReference type="EMBL" id="BAJ83165.1"/>
    </source>
</evidence>
<dbReference type="Pfam" id="PF00496">
    <property type="entry name" value="SBP_bac_5"/>
    <property type="match status" value="1"/>
</dbReference>
<dbReference type="InterPro" id="IPR000914">
    <property type="entry name" value="SBP_5_dom"/>
</dbReference>
<dbReference type="EMBL" id="AP012038">
    <property type="protein sequence ID" value="BAJ83165.1"/>
    <property type="molecule type" value="Genomic_DNA"/>
</dbReference>
<dbReference type="Gene3D" id="3.10.105.10">
    <property type="entry name" value="Dipeptide-binding Protein, Domain 3"/>
    <property type="match status" value="1"/>
</dbReference>